<name>A0A2M9A7I0_9BACT</name>
<dbReference type="Proteomes" id="UP000231134">
    <property type="component" value="Unassembled WGS sequence"/>
</dbReference>
<reference evidence="1 2" key="1">
    <citation type="submission" date="2017-11" db="EMBL/GenBank/DDBJ databases">
        <title>Animal gut microbial communities from fecal samples from Wisconsin, USA.</title>
        <authorList>
            <person name="Neumann A."/>
        </authorList>
    </citation>
    <scope>NUCLEOTIDE SEQUENCE [LARGE SCALE GENOMIC DNA]</scope>
    <source>
        <strain evidence="1 2">UWS3</strain>
    </source>
</reference>
<organism evidence="1 2">
    <name type="scientific">Hallerella succinigenes</name>
    <dbReference type="NCBI Taxonomy" id="1896222"/>
    <lineage>
        <taxon>Bacteria</taxon>
        <taxon>Pseudomonadati</taxon>
        <taxon>Fibrobacterota</taxon>
        <taxon>Fibrobacteria</taxon>
        <taxon>Fibrobacterales</taxon>
        <taxon>Fibrobacteraceae</taxon>
        <taxon>Hallerella</taxon>
    </lineage>
</organism>
<evidence type="ECO:0000313" key="2">
    <source>
        <dbReference type="Proteomes" id="UP000231134"/>
    </source>
</evidence>
<sequence length="101" mass="11494">MCEFTFFSALGSFLADLRNVLSNTRILRVEWFSTSIKVCFLYSFTLIINPADSVFDSGRKFHYLLEVVSLCEIDALQIETVALWGTGPVAINVEHRLQTRT</sequence>
<keyword evidence="2" id="KW-1185">Reference proteome</keyword>
<accession>A0A2M9A7I0</accession>
<comment type="caution">
    <text evidence="1">The sequence shown here is derived from an EMBL/GenBank/DDBJ whole genome shotgun (WGS) entry which is preliminary data.</text>
</comment>
<protein>
    <submittedName>
        <fullName evidence="1">Uncharacterized protein</fullName>
    </submittedName>
</protein>
<gene>
    <name evidence="1" type="ORF">BGX16_1669</name>
</gene>
<evidence type="ECO:0000313" key="1">
    <source>
        <dbReference type="EMBL" id="PJJ41681.1"/>
    </source>
</evidence>
<dbReference type="AlphaFoldDB" id="A0A2M9A7I0"/>
<dbReference type="EMBL" id="PGEX01000001">
    <property type="protein sequence ID" value="PJJ41681.1"/>
    <property type="molecule type" value="Genomic_DNA"/>
</dbReference>
<proteinExistence type="predicted"/>